<feature type="domain" description="Glycosyltransferase 2-like" evidence="2">
    <location>
        <begin position="3"/>
        <end position="162"/>
    </location>
</feature>
<keyword evidence="3" id="KW-0328">Glycosyltransferase</keyword>
<gene>
    <name evidence="3" type="ORF">ACFSBX_09660</name>
</gene>
<keyword evidence="4" id="KW-1185">Reference proteome</keyword>
<accession>A0ABD6CMC4</accession>
<dbReference type="Proteomes" id="UP001597085">
    <property type="component" value="Unassembled WGS sequence"/>
</dbReference>
<dbReference type="Pfam" id="PF00535">
    <property type="entry name" value="Glycos_transf_2"/>
    <property type="match status" value="1"/>
</dbReference>
<keyword evidence="3" id="KW-0808">Transferase</keyword>
<dbReference type="InterPro" id="IPR001173">
    <property type="entry name" value="Glyco_trans_2-like"/>
</dbReference>
<dbReference type="PANTHER" id="PTHR43685">
    <property type="entry name" value="GLYCOSYLTRANSFERASE"/>
    <property type="match status" value="1"/>
</dbReference>
<dbReference type="RefSeq" id="WP_256422629.1">
    <property type="nucleotide sequence ID" value="NZ_JANHDI010000014.1"/>
</dbReference>
<evidence type="ECO:0000313" key="3">
    <source>
        <dbReference type="EMBL" id="MFD1599221.1"/>
    </source>
</evidence>
<evidence type="ECO:0000313" key="4">
    <source>
        <dbReference type="Proteomes" id="UP001597085"/>
    </source>
</evidence>
<dbReference type="Gene3D" id="3.90.550.10">
    <property type="entry name" value="Spore Coat Polysaccharide Biosynthesis Protein SpsA, Chain A"/>
    <property type="match status" value="1"/>
</dbReference>
<dbReference type="GO" id="GO:0016757">
    <property type="term" value="F:glycosyltransferase activity"/>
    <property type="evidence" value="ECO:0007669"/>
    <property type="project" value="UniProtKB-KW"/>
</dbReference>
<protein>
    <submittedName>
        <fullName evidence="3">Glycosyltransferase</fullName>
        <ecNumber evidence="3">2.4.-.-</ecNumber>
    </submittedName>
</protein>
<feature type="region of interest" description="Disordered" evidence="1">
    <location>
        <begin position="226"/>
        <end position="248"/>
    </location>
</feature>
<sequence>MVSIIVPVYNDPAGIQFTIESLSAQSIDRQFRVFVVDNDSTDRTPEVVRSYNDDRITLLHEDEIQGSYAARNKGIENTDSDVVAFLDADETVDKDWLEKAVAAMNDQNVDYLGCNVELTLPEDTFVGRYDGRTGFPVKQYLEEQHYAPTCALLVRRDVFEDVGPFDSRLVSGGDIEFGQRVHEAGYEQGYAEDAVVTHPARTSFEALAKKNFRVGRGFCQKQRYYPERYGTPGIPPTPSGSGTNENADEPDALATKIAFALLSVAMLACRGLGYYYEFLFEEERDLSDPRR</sequence>
<dbReference type="PANTHER" id="PTHR43685:SF2">
    <property type="entry name" value="GLYCOSYLTRANSFERASE 2-LIKE DOMAIN-CONTAINING PROTEIN"/>
    <property type="match status" value="1"/>
</dbReference>
<dbReference type="EMBL" id="JBHUDK010000008">
    <property type="protein sequence ID" value="MFD1599221.1"/>
    <property type="molecule type" value="Genomic_DNA"/>
</dbReference>
<reference evidence="3 4" key="1">
    <citation type="journal article" date="2019" name="Int. J. Syst. Evol. Microbiol.">
        <title>The Global Catalogue of Microorganisms (GCM) 10K type strain sequencing project: providing services to taxonomists for standard genome sequencing and annotation.</title>
        <authorList>
            <consortium name="The Broad Institute Genomics Platform"/>
            <consortium name="The Broad Institute Genome Sequencing Center for Infectious Disease"/>
            <person name="Wu L."/>
            <person name="Ma J."/>
        </authorList>
    </citation>
    <scope>NUCLEOTIDE SEQUENCE [LARGE SCALE GENOMIC DNA]</scope>
    <source>
        <strain evidence="3 4">CGMCC 1.12121</strain>
    </source>
</reference>
<dbReference type="InterPro" id="IPR029044">
    <property type="entry name" value="Nucleotide-diphossugar_trans"/>
</dbReference>
<proteinExistence type="predicted"/>
<comment type="caution">
    <text evidence="3">The sequence shown here is derived from an EMBL/GenBank/DDBJ whole genome shotgun (WGS) entry which is preliminary data.</text>
</comment>
<dbReference type="AlphaFoldDB" id="A0ABD6CMC4"/>
<dbReference type="InterPro" id="IPR050834">
    <property type="entry name" value="Glycosyltransf_2"/>
</dbReference>
<dbReference type="EC" id="2.4.-.-" evidence="3"/>
<evidence type="ECO:0000256" key="1">
    <source>
        <dbReference type="SAM" id="MobiDB-lite"/>
    </source>
</evidence>
<name>A0ABD6CMC4_9EURY</name>
<evidence type="ECO:0000259" key="2">
    <source>
        <dbReference type="Pfam" id="PF00535"/>
    </source>
</evidence>
<organism evidence="3 4">
    <name type="scientific">Halobellus rarus</name>
    <dbReference type="NCBI Taxonomy" id="1126237"/>
    <lineage>
        <taxon>Archaea</taxon>
        <taxon>Methanobacteriati</taxon>
        <taxon>Methanobacteriota</taxon>
        <taxon>Stenosarchaea group</taxon>
        <taxon>Halobacteria</taxon>
        <taxon>Halobacteriales</taxon>
        <taxon>Haloferacaceae</taxon>
        <taxon>Halobellus</taxon>
    </lineage>
</organism>
<dbReference type="SUPFAM" id="SSF53448">
    <property type="entry name" value="Nucleotide-diphospho-sugar transferases"/>
    <property type="match status" value="1"/>
</dbReference>